<dbReference type="InterPro" id="IPR034249">
    <property type="entry name" value="MyD88_Death"/>
</dbReference>
<dbReference type="Pfam" id="PF13676">
    <property type="entry name" value="TIR_2"/>
    <property type="match status" value="1"/>
</dbReference>
<dbReference type="SUPFAM" id="SSF47986">
    <property type="entry name" value="DEATH domain"/>
    <property type="match status" value="1"/>
</dbReference>
<dbReference type="InterPro" id="IPR017281">
    <property type="entry name" value="Myelin_different_resp_MyD88"/>
</dbReference>
<comment type="subcellular location">
    <subcellularLocation>
        <location evidence="1 6">Cytoplasm</location>
    </subcellularLocation>
</comment>
<evidence type="ECO:0000256" key="7">
    <source>
        <dbReference type="SAM" id="MobiDB-lite"/>
    </source>
</evidence>
<accession>A0ABN9B2A8</accession>
<dbReference type="EMBL" id="CATNWA010001384">
    <property type="protein sequence ID" value="CAI9540038.1"/>
    <property type="molecule type" value="Genomic_DNA"/>
</dbReference>
<dbReference type="CDD" id="cd08312">
    <property type="entry name" value="Death_MyD88"/>
    <property type="match status" value="1"/>
</dbReference>
<keyword evidence="11" id="KW-1185">Reference proteome</keyword>
<evidence type="ECO:0000313" key="10">
    <source>
        <dbReference type="EMBL" id="CAI9540038.1"/>
    </source>
</evidence>
<dbReference type="InterPro" id="IPR011029">
    <property type="entry name" value="DEATH-like_dom_sf"/>
</dbReference>
<dbReference type="Proteomes" id="UP001162483">
    <property type="component" value="Unassembled WGS sequence"/>
</dbReference>
<dbReference type="PROSITE" id="PS50104">
    <property type="entry name" value="TIR"/>
    <property type="match status" value="1"/>
</dbReference>
<dbReference type="PROSITE" id="PS50017">
    <property type="entry name" value="DEATH_DOMAIN"/>
    <property type="match status" value="1"/>
</dbReference>
<dbReference type="PIRSF" id="PIRSF037756">
    <property type="entry name" value="MyD88"/>
    <property type="match status" value="1"/>
</dbReference>
<evidence type="ECO:0000256" key="5">
    <source>
        <dbReference type="ARBA" id="ARBA00023198"/>
    </source>
</evidence>
<keyword evidence="3" id="KW-0399">Innate immunity</keyword>
<proteinExistence type="predicted"/>
<protein>
    <recommendedName>
        <fullName evidence="6">Myeloid differentiation primary response protein MyD88</fullName>
    </recommendedName>
</protein>
<evidence type="ECO:0000259" key="8">
    <source>
        <dbReference type="PROSITE" id="PS50017"/>
    </source>
</evidence>
<evidence type="ECO:0000256" key="4">
    <source>
        <dbReference type="ARBA" id="ARBA00022859"/>
    </source>
</evidence>
<comment type="function">
    <text evidence="6">Adapter protein involved in the Toll-like receptor and IL-1 receptor signaling pathway in the innate immune response.</text>
</comment>
<dbReference type="InterPro" id="IPR000157">
    <property type="entry name" value="TIR_dom"/>
</dbReference>
<feature type="domain" description="Death" evidence="8">
    <location>
        <begin position="27"/>
        <end position="105"/>
    </location>
</feature>
<feature type="domain" description="TIR" evidence="9">
    <location>
        <begin position="150"/>
        <end position="284"/>
    </location>
</feature>
<dbReference type="Pfam" id="PF00531">
    <property type="entry name" value="Death"/>
    <property type="match status" value="1"/>
</dbReference>
<dbReference type="InterPro" id="IPR035897">
    <property type="entry name" value="Toll_tir_struct_dom_sf"/>
</dbReference>
<dbReference type="InterPro" id="IPR000488">
    <property type="entry name" value="Death_dom"/>
</dbReference>
<organism evidence="10 11">
    <name type="scientific">Staurois parvus</name>
    <dbReference type="NCBI Taxonomy" id="386267"/>
    <lineage>
        <taxon>Eukaryota</taxon>
        <taxon>Metazoa</taxon>
        <taxon>Chordata</taxon>
        <taxon>Craniata</taxon>
        <taxon>Vertebrata</taxon>
        <taxon>Euteleostomi</taxon>
        <taxon>Amphibia</taxon>
        <taxon>Batrachia</taxon>
        <taxon>Anura</taxon>
        <taxon>Neobatrachia</taxon>
        <taxon>Ranoidea</taxon>
        <taxon>Ranidae</taxon>
        <taxon>Staurois</taxon>
    </lineage>
</organism>
<evidence type="ECO:0000256" key="2">
    <source>
        <dbReference type="ARBA" id="ARBA00022490"/>
    </source>
</evidence>
<gene>
    <name evidence="10" type="ORF">SPARVUS_LOCUS1676285</name>
</gene>
<comment type="caution">
    <text evidence="10">The sequence shown here is derived from an EMBL/GenBank/DDBJ whole genome shotgun (WGS) entry which is preliminary data.</text>
</comment>
<sequence>MASTSSPVHLDYYSFPLIALNYTTRQKLSLYLNPEAVTAFNWTHLAEEMDYNYLEIRNFERFPDPTSSLLDDWQKKHSKATVGELLNLLQKIERNDVLTDLTPLIDGDCQKYLKKTDESSKSPPVQVETVDSSGGQYITTRDDPSGHLPEQFDAFICYCAQDISFVQEMISRLEQTEHNLKLCVFDRDVLPGTCLWSITSELIEKRCRKMVVVISDDYLDSNECDFQTKFALSLGPGATERRLIPVKYKPMKRPFPSILRFITLCDNTNPHMQGWFWDRLTKALKK</sequence>
<keyword evidence="2 6" id="KW-0963">Cytoplasm</keyword>
<dbReference type="Gene3D" id="3.40.50.10140">
    <property type="entry name" value="Toll/interleukin-1 receptor homology (TIR) domain"/>
    <property type="match status" value="1"/>
</dbReference>
<evidence type="ECO:0000256" key="3">
    <source>
        <dbReference type="ARBA" id="ARBA00022588"/>
    </source>
</evidence>
<dbReference type="SMART" id="SM00005">
    <property type="entry name" value="DEATH"/>
    <property type="match status" value="1"/>
</dbReference>
<reference evidence="10" key="1">
    <citation type="submission" date="2023-05" db="EMBL/GenBank/DDBJ databases">
        <authorList>
            <person name="Stuckert A."/>
        </authorList>
    </citation>
    <scope>NUCLEOTIDE SEQUENCE</scope>
</reference>
<keyword evidence="5 6" id="KW-0395">Inflammatory response</keyword>
<name>A0ABN9B2A8_9NEOB</name>
<evidence type="ECO:0000256" key="6">
    <source>
        <dbReference type="PIRNR" id="PIRNR037756"/>
    </source>
</evidence>
<dbReference type="Gene3D" id="1.10.533.10">
    <property type="entry name" value="Death Domain, Fas"/>
    <property type="match status" value="1"/>
</dbReference>
<keyword evidence="4 6" id="KW-0391">Immunity</keyword>
<dbReference type="SMART" id="SM00255">
    <property type="entry name" value="TIR"/>
    <property type="match status" value="1"/>
</dbReference>
<dbReference type="SUPFAM" id="SSF52200">
    <property type="entry name" value="Toll/Interleukin receptor TIR domain"/>
    <property type="match status" value="1"/>
</dbReference>
<evidence type="ECO:0000259" key="9">
    <source>
        <dbReference type="PROSITE" id="PS50104"/>
    </source>
</evidence>
<evidence type="ECO:0000313" key="11">
    <source>
        <dbReference type="Proteomes" id="UP001162483"/>
    </source>
</evidence>
<evidence type="ECO:0000256" key="1">
    <source>
        <dbReference type="ARBA" id="ARBA00004496"/>
    </source>
</evidence>
<dbReference type="PANTHER" id="PTHR15079:SF3">
    <property type="entry name" value="MYELOID DIFFERENTIATION PRIMARY RESPONSE PROTEIN MYD88"/>
    <property type="match status" value="1"/>
</dbReference>
<feature type="region of interest" description="Disordered" evidence="7">
    <location>
        <begin position="115"/>
        <end position="136"/>
    </location>
</feature>
<dbReference type="PANTHER" id="PTHR15079">
    <property type="entry name" value="MYD88"/>
    <property type="match status" value="1"/>
</dbReference>